<gene>
    <name evidence="2" type="ORF">C1SCF055_LOCUS14967</name>
</gene>
<comment type="caution">
    <text evidence="2">The sequence shown here is derived from an EMBL/GenBank/DDBJ whole genome shotgun (WGS) entry which is preliminary data.</text>
</comment>
<accession>A0A9P1C9U8</accession>
<evidence type="ECO:0000313" key="3">
    <source>
        <dbReference type="EMBL" id="CAL1141089.1"/>
    </source>
</evidence>
<dbReference type="Proteomes" id="UP001152797">
    <property type="component" value="Unassembled WGS sequence"/>
</dbReference>
<feature type="compositionally biased region" description="Basic and acidic residues" evidence="1">
    <location>
        <begin position="17"/>
        <end position="26"/>
    </location>
</feature>
<name>A0A9P1C9U8_9DINO</name>
<evidence type="ECO:0000313" key="2">
    <source>
        <dbReference type="EMBL" id="CAI3987714.1"/>
    </source>
</evidence>
<dbReference type="EMBL" id="CAMXCT020001194">
    <property type="protein sequence ID" value="CAL1141089.1"/>
    <property type="molecule type" value="Genomic_DNA"/>
</dbReference>
<dbReference type="EMBL" id="CAMXCT010001194">
    <property type="protein sequence ID" value="CAI3987714.1"/>
    <property type="molecule type" value="Genomic_DNA"/>
</dbReference>
<proteinExistence type="predicted"/>
<dbReference type="EMBL" id="CAMXCT030001194">
    <property type="protein sequence ID" value="CAL4775026.1"/>
    <property type="molecule type" value="Genomic_DNA"/>
</dbReference>
<keyword evidence="4" id="KW-1185">Reference proteome</keyword>
<evidence type="ECO:0000313" key="4">
    <source>
        <dbReference type="Proteomes" id="UP001152797"/>
    </source>
</evidence>
<reference evidence="2" key="1">
    <citation type="submission" date="2022-10" db="EMBL/GenBank/DDBJ databases">
        <authorList>
            <person name="Chen Y."/>
            <person name="Dougan E. K."/>
            <person name="Chan C."/>
            <person name="Rhodes N."/>
            <person name="Thang M."/>
        </authorList>
    </citation>
    <scope>NUCLEOTIDE SEQUENCE</scope>
</reference>
<reference evidence="3" key="2">
    <citation type="submission" date="2024-04" db="EMBL/GenBank/DDBJ databases">
        <authorList>
            <person name="Chen Y."/>
            <person name="Shah S."/>
            <person name="Dougan E. K."/>
            <person name="Thang M."/>
            <person name="Chan C."/>
        </authorList>
    </citation>
    <scope>NUCLEOTIDE SEQUENCE [LARGE SCALE GENOMIC DNA]</scope>
</reference>
<dbReference type="AlphaFoldDB" id="A0A9P1C9U8"/>
<organism evidence="2">
    <name type="scientific">Cladocopium goreaui</name>
    <dbReference type="NCBI Taxonomy" id="2562237"/>
    <lineage>
        <taxon>Eukaryota</taxon>
        <taxon>Sar</taxon>
        <taxon>Alveolata</taxon>
        <taxon>Dinophyceae</taxon>
        <taxon>Suessiales</taxon>
        <taxon>Symbiodiniaceae</taxon>
        <taxon>Cladocopium</taxon>
    </lineage>
</organism>
<feature type="region of interest" description="Disordered" evidence="1">
    <location>
        <begin position="1"/>
        <end position="39"/>
    </location>
</feature>
<evidence type="ECO:0000256" key="1">
    <source>
        <dbReference type="SAM" id="MobiDB-lite"/>
    </source>
</evidence>
<protein>
    <submittedName>
        <fullName evidence="2">Uncharacterized protein</fullName>
    </submittedName>
</protein>
<sequence length="227" mass="25897">MSAKRRRVELSQPSPVKSEDEERPQESEEVPQESPLDPAVAQTAGVEDLAPYHEFHRFKPKKVASSVSKHIGLNLDTHTLGIPLLAAFFQRYSPLESTEANGKLPSSKGLHWNFSYERKGNEVKATLTACALNGQRFEGKWSINDYQAEQSATKVFRDDPEVREIAKKLPPSMKRIRENLRFNKQERALMENARIRVSDVTIALSRAVYMQFRDKFHCRTALWDGNA</sequence>